<keyword evidence="2" id="KW-0732">Signal</keyword>
<protein>
    <submittedName>
        <fullName evidence="3">Uncharacterized protein</fullName>
    </submittedName>
</protein>
<feature type="chain" id="PRO_5012330222" evidence="2">
    <location>
        <begin position="20"/>
        <end position="403"/>
    </location>
</feature>
<dbReference type="EMBL" id="LNIX01000030">
    <property type="protein sequence ID" value="OXA41322.1"/>
    <property type="molecule type" value="Genomic_DNA"/>
</dbReference>
<organism evidence="3 4">
    <name type="scientific">Folsomia candida</name>
    <name type="common">Springtail</name>
    <dbReference type="NCBI Taxonomy" id="158441"/>
    <lineage>
        <taxon>Eukaryota</taxon>
        <taxon>Metazoa</taxon>
        <taxon>Ecdysozoa</taxon>
        <taxon>Arthropoda</taxon>
        <taxon>Hexapoda</taxon>
        <taxon>Collembola</taxon>
        <taxon>Entomobryomorpha</taxon>
        <taxon>Isotomoidea</taxon>
        <taxon>Isotomidae</taxon>
        <taxon>Proisotominae</taxon>
        <taxon>Folsomia</taxon>
    </lineage>
</organism>
<evidence type="ECO:0000313" key="4">
    <source>
        <dbReference type="Proteomes" id="UP000198287"/>
    </source>
</evidence>
<evidence type="ECO:0000256" key="1">
    <source>
        <dbReference type="SAM" id="MobiDB-lite"/>
    </source>
</evidence>
<evidence type="ECO:0000256" key="2">
    <source>
        <dbReference type="SAM" id="SignalP"/>
    </source>
</evidence>
<keyword evidence="4" id="KW-1185">Reference proteome</keyword>
<comment type="caution">
    <text evidence="3">The sequence shown here is derived from an EMBL/GenBank/DDBJ whole genome shotgun (WGS) entry which is preliminary data.</text>
</comment>
<name>A0A226D6Z5_FOLCA</name>
<dbReference type="Proteomes" id="UP000198287">
    <property type="component" value="Unassembled WGS sequence"/>
</dbReference>
<sequence>MSPTFLHIFAAFTIFCADSQIFANHLPSIEVNILKYGIPCKLEWQRYTRGKSLPDGVVSLDKGHHYIVRGTILGQRVLGTFSEDGGGVAKFYSKKEGKMVSLSAKFDLLTNPLKKCSLEWNYYFPREQKSPHNFFNVSERFVKIDGNSSIYLGRGKNEKNEWVLESLTPQLTVALENVTFLEEVSMLSVNFEGTDRILNKADAEVTTSFSSSISKSSGTGTDHSTTTTVGPPTSSVATFIGNSTDSSEDSDLDASYDITVPAFTSIESCSYQTLPELVVTYDAVATFTCDGGNLDGTTIATILSQEGYPGPFTLTRNSVKTRILGQIDGIMGMVSSTFRVNPVNAYELKGCDEQKRKLDNEKRKRIEGQIGKFVENGRGVTQEELRYLFTKEFKGWGGWNSVE</sequence>
<reference evidence="3 4" key="1">
    <citation type="submission" date="2015-12" db="EMBL/GenBank/DDBJ databases">
        <title>The genome of Folsomia candida.</title>
        <authorList>
            <person name="Faddeeva A."/>
            <person name="Derks M.F."/>
            <person name="Anvar Y."/>
            <person name="Smit S."/>
            <person name="Van Straalen N."/>
            <person name="Roelofs D."/>
        </authorList>
    </citation>
    <scope>NUCLEOTIDE SEQUENCE [LARGE SCALE GENOMIC DNA]</scope>
    <source>
        <strain evidence="3 4">VU population</strain>
        <tissue evidence="3">Whole body</tissue>
    </source>
</reference>
<accession>A0A226D6Z5</accession>
<proteinExistence type="predicted"/>
<dbReference type="AlphaFoldDB" id="A0A226D6Z5"/>
<evidence type="ECO:0000313" key="3">
    <source>
        <dbReference type="EMBL" id="OXA41322.1"/>
    </source>
</evidence>
<gene>
    <name evidence="3" type="ORF">Fcan01_23903</name>
</gene>
<feature type="region of interest" description="Disordered" evidence="1">
    <location>
        <begin position="211"/>
        <end position="235"/>
    </location>
</feature>
<feature type="signal peptide" evidence="2">
    <location>
        <begin position="1"/>
        <end position="19"/>
    </location>
</feature>